<dbReference type="Proteomes" id="UP000257109">
    <property type="component" value="Unassembled WGS sequence"/>
</dbReference>
<evidence type="ECO:0000313" key="2">
    <source>
        <dbReference type="EMBL" id="RDX95911.1"/>
    </source>
</evidence>
<protein>
    <submittedName>
        <fullName evidence="2">Uncharacterized protein</fullName>
    </submittedName>
</protein>
<evidence type="ECO:0000256" key="1">
    <source>
        <dbReference type="SAM" id="Phobius"/>
    </source>
</evidence>
<sequence>MERISTLGKKLVLTFIITSLLYLKIALGFGILD</sequence>
<keyword evidence="3" id="KW-1185">Reference proteome</keyword>
<dbReference type="AlphaFoldDB" id="A0A371GZH2"/>
<gene>
    <name evidence="2" type="ORF">CR513_21508</name>
</gene>
<comment type="caution">
    <text evidence="2">The sequence shown here is derived from an EMBL/GenBank/DDBJ whole genome shotgun (WGS) entry which is preliminary data.</text>
</comment>
<keyword evidence="1" id="KW-0812">Transmembrane</keyword>
<evidence type="ECO:0000313" key="3">
    <source>
        <dbReference type="Proteomes" id="UP000257109"/>
    </source>
</evidence>
<dbReference type="EMBL" id="QJKJ01004017">
    <property type="protein sequence ID" value="RDX95911.1"/>
    <property type="molecule type" value="Genomic_DNA"/>
</dbReference>
<reference evidence="2" key="1">
    <citation type="submission" date="2018-05" db="EMBL/GenBank/DDBJ databases">
        <title>Draft genome of Mucuna pruriens seed.</title>
        <authorList>
            <person name="Nnadi N.E."/>
            <person name="Vos R."/>
            <person name="Hasami M.H."/>
            <person name="Devisetty U.K."/>
            <person name="Aguiy J.C."/>
        </authorList>
    </citation>
    <scope>NUCLEOTIDE SEQUENCE [LARGE SCALE GENOMIC DNA]</scope>
    <source>
        <strain evidence="2">JCA_2017</strain>
    </source>
</reference>
<organism evidence="2 3">
    <name type="scientific">Mucuna pruriens</name>
    <name type="common">Velvet bean</name>
    <name type="synonym">Dolichos pruriens</name>
    <dbReference type="NCBI Taxonomy" id="157652"/>
    <lineage>
        <taxon>Eukaryota</taxon>
        <taxon>Viridiplantae</taxon>
        <taxon>Streptophyta</taxon>
        <taxon>Embryophyta</taxon>
        <taxon>Tracheophyta</taxon>
        <taxon>Spermatophyta</taxon>
        <taxon>Magnoliopsida</taxon>
        <taxon>eudicotyledons</taxon>
        <taxon>Gunneridae</taxon>
        <taxon>Pentapetalae</taxon>
        <taxon>rosids</taxon>
        <taxon>fabids</taxon>
        <taxon>Fabales</taxon>
        <taxon>Fabaceae</taxon>
        <taxon>Papilionoideae</taxon>
        <taxon>50 kb inversion clade</taxon>
        <taxon>NPAAA clade</taxon>
        <taxon>indigoferoid/millettioid clade</taxon>
        <taxon>Phaseoleae</taxon>
        <taxon>Mucuna</taxon>
    </lineage>
</organism>
<proteinExistence type="predicted"/>
<accession>A0A371GZH2</accession>
<keyword evidence="1" id="KW-1133">Transmembrane helix</keyword>
<name>A0A371GZH2_MUCPR</name>
<feature type="transmembrane region" description="Helical" evidence="1">
    <location>
        <begin position="12"/>
        <end position="32"/>
    </location>
</feature>
<keyword evidence="1" id="KW-0472">Membrane</keyword>